<comment type="caution">
    <text evidence="1">The sequence shown here is derived from an EMBL/GenBank/DDBJ whole genome shotgun (WGS) entry which is preliminary data.</text>
</comment>
<gene>
    <name evidence="1" type="ORF">PSON_ATCC_30995.1.T1210061</name>
</gene>
<dbReference type="AlphaFoldDB" id="A0A8S1QUV9"/>
<dbReference type="Proteomes" id="UP000692954">
    <property type="component" value="Unassembled WGS sequence"/>
</dbReference>
<reference evidence="1" key="1">
    <citation type="submission" date="2021-01" db="EMBL/GenBank/DDBJ databases">
        <authorList>
            <consortium name="Genoscope - CEA"/>
            <person name="William W."/>
        </authorList>
    </citation>
    <scope>NUCLEOTIDE SEQUENCE</scope>
</reference>
<evidence type="ECO:0000313" key="2">
    <source>
        <dbReference type="Proteomes" id="UP000692954"/>
    </source>
</evidence>
<accession>A0A8S1QUV9</accession>
<name>A0A8S1QUV9_9CILI</name>
<evidence type="ECO:0000313" key="1">
    <source>
        <dbReference type="EMBL" id="CAD8119421.1"/>
    </source>
</evidence>
<organism evidence="1 2">
    <name type="scientific">Paramecium sonneborni</name>
    <dbReference type="NCBI Taxonomy" id="65129"/>
    <lineage>
        <taxon>Eukaryota</taxon>
        <taxon>Sar</taxon>
        <taxon>Alveolata</taxon>
        <taxon>Ciliophora</taxon>
        <taxon>Intramacronucleata</taxon>
        <taxon>Oligohymenophorea</taxon>
        <taxon>Peniculida</taxon>
        <taxon>Parameciidae</taxon>
        <taxon>Paramecium</taxon>
    </lineage>
</organism>
<protein>
    <submittedName>
        <fullName evidence="1">Uncharacterized protein</fullName>
    </submittedName>
</protein>
<keyword evidence="2" id="KW-1185">Reference proteome</keyword>
<dbReference type="OrthoDB" id="312072at2759"/>
<dbReference type="EMBL" id="CAJJDN010000121">
    <property type="protein sequence ID" value="CAD8119421.1"/>
    <property type="molecule type" value="Genomic_DNA"/>
</dbReference>
<sequence>MFFVFIFCMTQYQNNLSEQIWETKGLLNMIPLEIIAKYQHLKEQFVGGEILKAVQ</sequence>
<proteinExistence type="predicted"/>